<accession>A0A4Y2IIX8</accession>
<protein>
    <submittedName>
        <fullName evidence="1">Uncharacterized protein</fullName>
    </submittedName>
</protein>
<proteinExistence type="predicted"/>
<evidence type="ECO:0000313" key="2">
    <source>
        <dbReference type="Proteomes" id="UP000499080"/>
    </source>
</evidence>
<evidence type="ECO:0000313" key="1">
    <source>
        <dbReference type="EMBL" id="GBM77625.1"/>
    </source>
</evidence>
<gene>
    <name evidence="1" type="ORF">AVEN_34454_1</name>
</gene>
<dbReference type="AlphaFoldDB" id="A0A4Y2IIX8"/>
<reference evidence="1 2" key="1">
    <citation type="journal article" date="2019" name="Sci. Rep.">
        <title>Orb-weaving spider Araneus ventricosus genome elucidates the spidroin gene catalogue.</title>
        <authorList>
            <person name="Kono N."/>
            <person name="Nakamura H."/>
            <person name="Ohtoshi R."/>
            <person name="Moran D.A.P."/>
            <person name="Shinohara A."/>
            <person name="Yoshida Y."/>
            <person name="Fujiwara M."/>
            <person name="Mori M."/>
            <person name="Tomita M."/>
            <person name="Arakawa K."/>
        </authorList>
    </citation>
    <scope>NUCLEOTIDE SEQUENCE [LARGE SCALE GENOMIC DNA]</scope>
</reference>
<comment type="caution">
    <text evidence="1">The sequence shown here is derived from an EMBL/GenBank/DDBJ whole genome shotgun (WGS) entry which is preliminary data.</text>
</comment>
<keyword evidence="2" id="KW-1185">Reference proteome</keyword>
<organism evidence="1 2">
    <name type="scientific">Araneus ventricosus</name>
    <name type="common">Orbweaver spider</name>
    <name type="synonym">Epeira ventricosa</name>
    <dbReference type="NCBI Taxonomy" id="182803"/>
    <lineage>
        <taxon>Eukaryota</taxon>
        <taxon>Metazoa</taxon>
        <taxon>Ecdysozoa</taxon>
        <taxon>Arthropoda</taxon>
        <taxon>Chelicerata</taxon>
        <taxon>Arachnida</taxon>
        <taxon>Araneae</taxon>
        <taxon>Araneomorphae</taxon>
        <taxon>Entelegynae</taxon>
        <taxon>Araneoidea</taxon>
        <taxon>Araneidae</taxon>
        <taxon>Araneus</taxon>
    </lineage>
</organism>
<sequence>MTNIDTWEEEEECSLANGKSKSELVGVHGVLNAEEKFRSRMVKDLHEWCYFEQALALRLATRDFTSPGEN</sequence>
<name>A0A4Y2IIX8_ARAVE</name>
<dbReference type="EMBL" id="BGPR01002701">
    <property type="protein sequence ID" value="GBM77625.1"/>
    <property type="molecule type" value="Genomic_DNA"/>
</dbReference>
<dbReference type="Proteomes" id="UP000499080">
    <property type="component" value="Unassembled WGS sequence"/>
</dbReference>